<keyword evidence="2" id="KW-1185">Reference proteome</keyword>
<organism evidence="1 2">
    <name type="scientific">Rhizobium miluonense</name>
    <dbReference type="NCBI Taxonomy" id="411945"/>
    <lineage>
        <taxon>Bacteria</taxon>
        <taxon>Pseudomonadati</taxon>
        <taxon>Pseudomonadota</taxon>
        <taxon>Alphaproteobacteria</taxon>
        <taxon>Hyphomicrobiales</taxon>
        <taxon>Rhizobiaceae</taxon>
        <taxon>Rhizobium/Agrobacterium group</taxon>
        <taxon>Rhizobium</taxon>
    </lineage>
</organism>
<evidence type="ECO:0000313" key="2">
    <source>
        <dbReference type="Proteomes" id="UP000199435"/>
    </source>
</evidence>
<name>A0A1C3X3L0_9HYPH</name>
<dbReference type="Proteomes" id="UP000199435">
    <property type="component" value="Unassembled WGS sequence"/>
</dbReference>
<protein>
    <submittedName>
        <fullName evidence="1">Uncharacterized protein</fullName>
    </submittedName>
</protein>
<dbReference type="AlphaFoldDB" id="A0A1C3X3L0"/>
<reference evidence="2" key="1">
    <citation type="submission" date="2016-08" db="EMBL/GenBank/DDBJ databases">
        <authorList>
            <person name="Varghese N."/>
            <person name="Submissions Spin"/>
        </authorList>
    </citation>
    <scope>NUCLEOTIDE SEQUENCE [LARGE SCALE GENOMIC DNA]</scope>
    <source>
        <strain evidence="2">HAMBI 2971</strain>
    </source>
</reference>
<proteinExistence type="predicted"/>
<gene>
    <name evidence="1" type="ORF">GA0061102_105438</name>
</gene>
<evidence type="ECO:0000313" key="1">
    <source>
        <dbReference type="EMBL" id="SCB46716.1"/>
    </source>
</evidence>
<sequence>MLGLFRKPAPEKAPDWYHSAALEDRQEYDAFGPWVYEITKESEMPSRFRFAYAQHHDARFLLKIPVHADRREMRPGMDLYVAVVAIDENGVSIYRLIENRIVSDRCSWRGVAVVRNGFNLLNGTLSFLMTSGSDVELAFNAVSQRLIEDVSDFVRSRCTGPAQMPRLPTTVPNIAITDHFFHAMFVATQRRSLMSMAAVHFEPPGYRCLDRDGRRRMTTGLLLLSAPDELIIISRDRPTRRRWHADYSSLTTWVPLARLTGYAFCEATTGGTRPRFHELLLRLGEQDLLLSCLAIPETVLARLDGLAVPRIEPKNLVNLV</sequence>
<accession>A0A1C3X3L0</accession>
<dbReference type="STRING" id="411945.GA0061102_105438"/>
<dbReference type="EMBL" id="FMAH01000054">
    <property type="protein sequence ID" value="SCB46716.1"/>
    <property type="molecule type" value="Genomic_DNA"/>
</dbReference>